<evidence type="ECO:0000259" key="2">
    <source>
        <dbReference type="PROSITE" id="PS50943"/>
    </source>
</evidence>
<dbReference type="SMART" id="SM00530">
    <property type="entry name" value="HTH_XRE"/>
    <property type="match status" value="1"/>
</dbReference>
<organism evidence="3 4">
    <name type="scientific">Claveliimonas monacensis</name>
    <dbReference type="NCBI Taxonomy" id="2779351"/>
    <lineage>
        <taxon>Bacteria</taxon>
        <taxon>Bacillati</taxon>
        <taxon>Bacillota</taxon>
        <taxon>Clostridia</taxon>
        <taxon>Lachnospirales</taxon>
        <taxon>Lachnospiraceae</taxon>
        <taxon>Claveliimonas</taxon>
    </lineage>
</organism>
<dbReference type="EMBL" id="JADCKL010000012">
    <property type="protein sequence ID" value="MBE5064024.1"/>
    <property type="molecule type" value="Genomic_DNA"/>
</dbReference>
<dbReference type="CDD" id="cd00093">
    <property type="entry name" value="HTH_XRE"/>
    <property type="match status" value="1"/>
</dbReference>
<keyword evidence="1" id="KW-0238">DNA-binding</keyword>
<evidence type="ECO:0000313" key="4">
    <source>
        <dbReference type="Proteomes" id="UP000758652"/>
    </source>
</evidence>
<dbReference type="RefSeq" id="WP_226395428.1">
    <property type="nucleotide sequence ID" value="NZ_JADCKL010000012.1"/>
</dbReference>
<dbReference type="PANTHER" id="PTHR46558">
    <property type="entry name" value="TRACRIPTIONAL REGULATORY PROTEIN-RELATED-RELATED"/>
    <property type="match status" value="1"/>
</dbReference>
<comment type="caution">
    <text evidence="3">The sequence shown here is derived from an EMBL/GenBank/DDBJ whole genome shotgun (WGS) entry which is preliminary data.</text>
</comment>
<dbReference type="PANTHER" id="PTHR46558:SF11">
    <property type="entry name" value="HTH-TYPE TRANSCRIPTIONAL REGULATOR XRE"/>
    <property type="match status" value="1"/>
</dbReference>
<dbReference type="InterPro" id="IPR010982">
    <property type="entry name" value="Lambda_DNA-bd_dom_sf"/>
</dbReference>
<sequence>MKDNYSLHIAEILIEQRKKAEKSQKELAEYCGVSKSSVSKWENGTSRPSIDKLPKIADFYKITIQKLLTGNNTNIN</sequence>
<evidence type="ECO:0000256" key="1">
    <source>
        <dbReference type="ARBA" id="ARBA00023125"/>
    </source>
</evidence>
<accession>A0ABR9RM33</accession>
<protein>
    <submittedName>
        <fullName evidence="3">Helix-turn-helix transcriptional regulator</fullName>
    </submittedName>
</protein>
<dbReference type="PROSITE" id="PS50943">
    <property type="entry name" value="HTH_CROC1"/>
    <property type="match status" value="1"/>
</dbReference>
<feature type="domain" description="HTH cro/C1-type" evidence="2">
    <location>
        <begin position="13"/>
        <end position="67"/>
    </location>
</feature>
<name>A0ABR9RM33_9FIRM</name>
<dbReference type="Pfam" id="PF01381">
    <property type="entry name" value="HTH_3"/>
    <property type="match status" value="1"/>
</dbReference>
<reference evidence="3 4" key="1">
    <citation type="submission" date="2020-10" db="EMBL/GenBank/DDBJ databases">
        <title>ChiBAC.</title>
        <authorList>
            <person name="Zenner C."/>
            <person name="Hitch T.C.A."/>
            <person name="Clavel T."/>
        </authorList>
    </citation>
    <scope>NUCLEOTIDE SEQUENCE [LARGE SCALE GENOMIC DNA]</scope>
    <source>
        <strain evidence="3 4">DSM 108991</strain>
    </source>
</reference>
<evidence type="ECO:0000313" key="3">
    <source>
        <dbReference type="EMBL" id="MBE5064024.1"/>
    </source>
</evidence>
<dbReference type="Gene3D" id="1.10.260.40">
    <property type="entry name" value="lambda repressor-like DNA-binding domains"/>
    <property type="match status" value="1"/>
</dbReference>
<proteinExistence type="predicted"/>
<gene>
    <name evidence="3" type="ORF">INF30_12245</name>
</gene>
<keyword evidence="4" id="KW-1185">Reference proteome</keyword>
<dbReference type="Proteomes" id="UP000758652">
    <property type="component" value="Unassembled WGS sequence"/>
</dbReference>
<dbReference type="InterPro" id="IPR001387">
    <property type="entry name" value="Cro/C1-type_HTH"/>
</dbReference>
<dbReference type="SUPFAM" id="SSF47413">
    <property type="entry name" value="lambda repressor-like DNA-binding domains"/>
    <property type="match status" value="1"/>
</dbReference>